<dbReference type="Ensembl" id="ENSCINT00000018499.3">
    <property type="protein sequence ID" value="ENSCINP00000018499.3"/>
    <property type="gene ID" value="ENSCING00000009114.3"/>
</dbReference>
<dbReference type="CDD" id="cd04030">
    <property type="entry name" value="C2C_KIAA1228"/>
    <property type="match status" value="1"/>
</dbReference>
<proteinExistence type="predicted"/>
<dbReference type="AlphaFoldDB" id="F6Q8X5"/>
<dbReference type="GeneTree" id="ENSGT00940000168405"/>
<feature type="domain" description="C2" evidence="2">
    <location>
        <begin position="63"/>
        <end position="178"/>
    </location>
</feature>
<organism evidence="3 4">
    <name type="scientific">Ciona intestinalis</name>
    <name type="common">Transparent sea squirt</name>
    <name type="synonym">Ascidia intestinalis</name>
    <dbReference type="NCBI Taxonomy" id="7719"/>
    <lineage>
        <taxon>Eukaryota</taxon>
        <taxon>Metazoa</taxon>
        <taxon>Chordata</taxon>
        <taxon>Tunicata</taxon>
        <taxon>Ascidiacea</taxon>
        <taxon>Phlebobranchia</taxon>
        <taxon>Cionidae</taxon>
        <taxon>Ciona</taxon>
    </lineage>
</organism>
<dbReference type="GO" id="GO:0061817">
    <property type="term" value="P:endoplasmic reticulum-plasma membrane tethering"/>
    <property type="evidence" value="ECO:0007669"/>
    <property type="project" value="InterPro"/>
</dbReference>
<feature type="region of interest" description="Disordered" evidence="1">
    <location>
        <begin position="208"/>
        <end position="294"/>
    </location>
</feature>
<dbReference type="PROSITE" id="PS50004">
    <property type="entry name" value="C2"/>
    <property type="match status" value="2"/>
</dbReference>
<dbReference type="InterPro" id="IPR051634">
    <property type="entry name" value="Extended_Synaptotagmin"/>
</dbReference>
<dbReference type="InParanoid" id="F6Q8X5"/>
<dbReference type="STRING" id="7719.ENSCINP00000018499"/>
<dbReference type="FunFam" id="2.60.40.150:FF:000395">
    <property type="entry name" value="Predicted protein"/>
    <property type="match status" value="1"/>
</dbReference>
<feature type="compositionally biased region" description="Low complexity" evidence="1">
    <location>
        <begin position="238"/>
        <end position="254"/>
    </location>
</feature>
<feature type="compositionally biased region" description="Polar residues" evidence="1">
    <location>
        <begin position="225"/>
        <end position="235"/>
    </location>
</feature>
<dbReference type="Proteomes" id="UP000008144">
    <property type="component" value="Chromosome 1"/>
</dbReference>
<dbReference type="InterPro" id="IPR035892">
    <property type="entry name" value="C2_domain_sf"/>
</dbReference>
<reference evidence="4" key="1">
    <citation type="journal article" date="2002" name="Science">
        <title>The draft genome of Ciona intestinalis: insights into chordate and vertebrate origins.</title>
        <authorList>
            <person name="Dehal P."/>
            <person name="Satou Y."/>
            <person name="Campbell R.K."/>
            <person name="Chapman J."/>
            <person name="Degnan B."/>
            <person name="De Tomaso A."/>
            <person name="Davidson B."/>
            <person name="Di Gregorio A."/>
            <person name="Gelpke M."/>
            <person name="Goodstein D.M."/>
            <person name="Harafuji N."/>
            <person name="Hastings K.E."/>
            <person name="Ho I."/>
            <person name="Hotta K."/>
            <person name="Huang W."/>
            <person name="Kawashima T."/>
            <person name="Lemaire P."/>
            <person name="Martinez D."/>
            <person name="Meinertzhagen I.A."/>
            <person name="Necula S."/>
            <person name="Nonaka M."/>
            <person name="Putnam N."/>
            <person name="Rash S."/>
            <person name="Saiga H."/>
            <person name="Satake M."/>
            <person name="Terry A."/>
            <person name="Yamada L."/>
            <person name="Wang H.G."/>
            <person name="Awazu S."/>
            <person name="Azumi K."/>
            <person name="Boore J."/>
            <person name="Branno M."/>
            <person name="Chin-Bow S."/>
            <person name="DeSantis R."/>
            <person name="Doyle S."/>
            <person name="Francino P."/>
            <person name="Keys D.N."/>
            <person name="Haga S."/>
            <person name="Hayashi H."/>
            <person name="Hino K."/>
            <person name="Imai K.S."/>
            <person name="Inaba K."/>
            <person name="Kano S."/>
            <person name="Kobayashi K."/>
            <person name="Kobayashi M."/>
            <person name="Lee B.I."/>
            <person name="Makabe K.W."/>
            <person name="Manohar C."/>
            <person name="Matassi G."/>
            <person name="Medina M."/>
            <person name="Mochizuki Y."/>
            <person name="Mount S."/>
            <person name="Morishita T."/>
            <person name="Miura S."/>
            <person name="Nakayama A."/>
            <person name="Nishizaka S."/>
            <person name="Nomoto H."/>
            <person name="Ohta F."/>
            <person name="Oishi K."/>
            <person name="Rigoutsos I."/>
            <person name="Sano M."/>
            <person name="Sasaki A."/>
            <person name="Sasakura Y."/>
            <person name="Shoguchi E."/>
            <person name="Shin-i T."/>
            <person name="Spagnuolo A."/>
            <person name="Stainier D."/>
            <person name="Suzuki M.M."/>
            <person name="Tassy O."/>
            <person name="Takatori N."/>
            <person name="Tokuoka M."/>
            <person name="Yagi K."/>
            <person name="Yoshizaki F."/>
            <person name="Wada S."/>
            <person name="Zhang C."/>
            <person name="Hyatt P.D."/>
            <person name="Larimer F."/>
            <person name="Detter C."/>
            <person name="Doggett N."/>
            <person name="Glavina T."/>
            <person name="Hawkins T."/>
            <person name="Richardson P."/>
            <person name="Lucas S."/>
            <person name="Kohara Y."/>
            <person name="Levine M."/>
            <person name="Satoh N."/>
            <person name="Rokhsar D.S."/>
        </authorList>
    </citation>
    <scope>NUCLEOTIDE SEQUENCE [LARGE SCALE GENOMIC DNA]</scope>
</reference>
<dbReference type="InterPro" id="IPR037749">
    <property type="entry name" value="Ext_Synaptotagmin_C2B"/>
</dbReference>
<dbReference type="OMA" id="CSITIRF"/>
<name>F6Q8X5_CIOIN</name>
<reference evidence="3" key="4">
    <citation type="submission" date="2025-09" db="UniProtKB">
        <authorList>
            <consortium name="Ensembl"/>
        </authorList>
    </citation>
    <scope>IDENTIFICATION</scope>
</reference>
<sequence>FDDDGALNKSDNLGMCSIPVKSVFKQGIIDEWVQLSDVSTGAIHVRLEFYELSDNPKDLKGTLTQKALNHSHMNDKLFSSFLNIYVDGAQNLPEFNQECYDANPQLKITLPGKEPLKTRVAMHTNNPVWEENFHVLISHPELDLVTFQMENDHGNQNLGFMKFPLKHLLRAQDMTIEHPFTLKSSGPSSVLNMRLTLRILKLKSLSESPEAKFTVHTKPKEPMDNTENTSNSPSVDASEPSESGSSFSRSTGPTEIPGLETKRMSPLTEGITPSPSGLRSNTSLDRTSSAASEISNVGEISNLRKRLNARVQNSNNIETNDNGLGRLELTIRYYNKHLVVVVLRAANLIVCDDDEKTSDPYVRVYILPDKRSRKKTKVIKNNLNPVWDQRLEFDVSKSEVMHKKLHVSVKNQTGFLSSEKVLMGQVIVDLSKLDLHQPTTEWYNLQVAT</sequence>
<dbReference type="HOGENOM" id="CLU_048526_0_0_1"/>
<dbReference type="EMBL" id="EAAA01000088">
    <property type="status" value="NOT_ANNOTATED_CDS"/>
    <property type="molecule type" value="Genomic_DNA"/>
</dbReference>
<evidence type="ECO:0000313" key="3">
    <source>
        <dbReference type="Ensembl" id="ENSCINP00000018499.3"/>
    </source>
</evidence>
<dbReference type="InterPro" id="IPR037752">
    <property type="entry name" value="C2C_KIAA1228"/>
</dbReference>
<dbReference type="CDD" id="cd04050">
    <property type="entry name" value="C2B_Synaptotagmin-like"/>
    <property type="match status" value="1"/>
</dbReference>
<keyword evidence="4" id="KW-1185">Reference proteome</keyword>
<evidence type="ECO:0000259" key="2">
    <source>
        <dbReference type="PROSITE" id="PS50004"/>
    </source>
</evidence>
<evidence type="ECO:0000313" key="4">
    <source>
        <dbReference type="Proteomes" id="UP000008144"/>
    </source>
</evidence>
<dbReference type="GO" id="GO:0006869">
    <property type="term" value="P:lipid transport"/>
    <property type="evidence" value="ECO:0007669"/>
    <property type="project" value="InterPro"/>
</dbReference>
<reference evidence="3" key="2">
    <citation type="journal article" date="2008" name="Genome Biol.">
        <title>Improved genome assembly and evidence-based global gene model set for the chordate Ciona intestinalis: new insight into intron and operon populations.</title>
        <authorList>
            <person name="Satou Y."/>
            <person name="Mineta K."/>
            <person name="Ogasawara M."/>
            <person name="Sasakura Y."/>
            <person name="Shoguchi E."/>
            <person name="Ueno K."/>
            <person name="Yamada L."/>
            <person name="Matsumoto J."/>
            <person name="Wasserscheid J."/>
            <person name="Dewar K."/>
            <person name="Wiley G.B."/>
            <person name="Macmil S.L."/>
            <person name="Roe B.A."/>
            <person name="Zeller R.W."/>
            <person name="Hastings K.E."/>
            <person name="Lemaire P."/>
            <person name="Lindquist E."/>
            <person name="Endo T."/>
            <person name="Hotta K."/>
            <person name="Inaba K."/>
        </authorList>
    </citation>
    <scope>NUCLEOTIDE SEQUENCE [LARGE SCALE GENOMIC DNA]</scope>
    <source>
        <strain evidence="3">wild type</strain>
    </source>
</reference>
<dbReference type="Gene3D" id="2.60.40.150">
    <property type="entry name" value="C2 domain"/>
    <property type="match status" value="3"/>
</dbReference>
<dbReference type="Pfam" id="PF00168">
    <property type="entry name" value="C2"/>
    <property type="match status" value="2"/>
</dbReference>
<evidence type="ECO:0000256" key="1">
    <source>
        <dbReference type="SAM" id="MobiDB-lite"/>
    </source>
</evidence>
<dbReference type="SMART" id="SM00239">
    <property type="entry name" value="C2"/>
    <property type="match status" value="2"/>
</dbReference>
<dbReference type="FunCoup" id="F6Q8X5">
    <property type="interactions" value="97"/>
</dbReference>
<dbReference type="InterPro" id="IPR000008">
    <property type="entry name" value="C2_dom"/>
</dbReference>
<dbReference type="PANTHER" id="PTHR45761:SF1">
    <property type="entry name" value="EXTENDED SYNAPTOTAGMIN-LIKE PROTEIN 2, ISOFORM C"/>
    <property type="match status" value="1"/>
</dbReference>
<reference evidence="3" key="3">
    <citation type="submission" date="2025-08" db="UniProtKB">
        <authorList>
            <consortium name="Ensembl"/>
        </authorList>
    </citation>
    <scope>IDENTIFICATION</scope>
</reference>
<accession>F6Q8X5</accession>
<dbReference type="SUPFAM" id="SSF49562">
    <property type="entry name" value="C2 domain (Calcium/lipid-binding domain, CaLB)"/>
    <property type="match status" value="3"/>
</dbReference>
<feature type="compositionally biased region" description="Polar residues" evidence="1">
    <location>
        <begin position="271"/>
        <end position="294"/>
    </location>
</feature>
<feature type="domain" description="C2" evidence="2">
    <location>
        <begin position="323"/>
        <end position="443"/>
    </location>
</feature>
<protein>
    <recommendedName>
        <fullName evidence="2">C2 domain-containing protein</fullName>
    </recommendedName>
</protein>
<dbReference type="PANTHER" id="PTHR45761">
    <property type="entry name" value="EXTENDED SYNAPTOTAGMIN-LIKE PROTEIN 2, ISOFORM C"/>
    <property type="match status" value="1"/>
</dbReference>